<dbReference type="InterPro" id="IPR021352">
    <property type="entry name" value="DUF2971"/>
</dbReference>
<evidence type="ECO:0000313" key="1">
    <source>
        <dbReference type="EMBL" id="MUK51522.1"/>
    </source>
</evidence>
<dbReference type="RefSeq" id="WP_155653389.1">
    <property type="nucleotide sequence ID" value="NZ_WOBF01000031.1"/>
</dbReference>
<comment type="caution">
    <text evidence="1">The sequence shown here is derived from an EMBL/GenBank/DDBJ whole genome shotgun (WGS) entry which is preliminary data.</text>
</comment>
<sequence length="311" mass="36245">MDWKKEFKELMFSDSSTLDDIDKAFVVKQNNMPKALYKYRSFDKEGWSLKNLENDTVWLSLPEDFNDPYDCSFCINIDGLVSGKNQVQYLVDELGFDISPDVITKINLLPDPLDAFLNLFLEGESNKEEKVEVIKNLIAKRDLMLKEKFNKTLKSTSKVTCFSENHLSILMWSHYADYHKGFCIEYDMSKQSEKDLFSRLTYPVIYGDELYDATSTIKKINDGKAFLGMQLPTLMKSSEWKYEREWRLIAPFNIMAANNTFKTPVPIRVYLGARIDSNDEIKIRNICDRKGIKVVKVRISPDEFRLTEHHS</sequence>
<proteinExistence type="predicted"/>
<protein>
    <submittedName>
        <fullName evidence="1">DUF2971 domain-containing protein</fullName>
    </submittedName>
</protein>
<organism evidence="1 2">
    <name type="scientific">Aliivibrio fischeri</name>
    <name type="common">Vibrio fischeri</name>
    <dbReference type="NCBI Taxonomy" id="668"/>
    <lineage>
        <taxon>Bacteria</taxon>
        <taxon>Pseudomonadati</taxon>
        <taxon>Pseudomonadota</taxon>
        <taxon>Gammaproteobacteria</taxon>
        <taxon>Vibrionales</taxon>
        <taxon>Vibrionaceae</taxon>
        <taxon>Aliivibrio</taxon>
    </lineage>
</organism>
<dbReference type="AlphaFoldDB" id="A0A844P680"/>
<accession>A0A844P680</accession>
<dbReference type="EMBL" id="WOBN01000064">
    <property type="protein sequence ID" value="MUK51522.1"/>
    <property type="molecule type" value="Genomic_DNA"/>
</dbReference>
<reference evidence="1 2" key="1">
    <citation type="submission" date="2019-11" db="EMBL/GenBank/DDBJ databases">
        <title>Using colonization assays and comparative genomics to discover symbiosis behaviors and factors in Vibrio fischeri.</title>
        <authorList>
            <person name="Bongrand C."/>
            <person name="Moriano-Gutierrez S."/>
            <person name="Arevalo P."/>
            <person name="Mcfall-Ngai M."/>
            <person name="Visick K."/>
            <person name="Polz M.F."/>
            <person name="Ruby E.G."/>
        </authorList>
    </citation>
    <scope>NUCLEOTIDE SEQUENCE [LARGE SCALE GENOMIC DNA]</scope>
    <source>
        <strain evidence="2">emors.4.1</strain>
    </source>
</reference>
<dbReference type="Pfam" id="PF11185">
    <property type="entry name" value="DUF2971"/>
    <property type="match status" value="1"/>
</dbReference>
<name>A0A844P680_ALIFS</name>
<dbReference type="Proteomes" id="UP000448038">
    <property type="component" value="Unassembled WGS sequence"/>
</dbReference>
<gene>
    <name evidence="1" type="ORF">GNP88_20765</name>
</gene>
<evidence type="ECO:0000313" key="2">
    <source>
        <dbReference type="Proteomes" id="UP000448038"/>
    </source>
</evidence>